<sequence length="279" mass="31707">MPRKPVPGDSDHRSKMSTGSRNATYYFKTVTFKVEDSLFNVPRYHFEHTSEVFASMFSLPEGEHQAEGQCDENPIVLEGISSYDFEQLLNVLYPLNMPQVITAGTDSWMNQDQWIGVLKLATQWGFLDARKLAIQQLETMPSIAATEHVMLARQYEVASWLRKGYLALVERQEIISVEEAEKIGWKTAFLLCQLREKCGKTNNNSHRSRKGGYNYSSVSANPEYEIDRTFEAEFRLATLAAAAYENTPSDTALRLEFMTPSELIDWGAPAPKPDDDAWD</sequence>
<dbReference type="SUPFAM" id="SSF54695">
    <property type="entry name" value="POZ domain"/>
    <property type="match status" value="1"/>
</dbReference>
<reference evidence="2 3" key="1">
    <citation type="journal article" date="2024" name="J Genomics">
        <title>Draft genome sequencing and assembly of Favolaschia claudopus CIRM-BRFM 2984 isolated from oak limbs.</title>
        <authorList>
            <person name="Navarro D."/>
            <person name="Drula E."/>
            <person name="Chaduli D."/>
            <person name="Cazenave R."/>
            <person name="Ahrendt S."/>
            <person name="Wang J."/>
            <person name="Lipzen A."/>
            <person name="Daum C."/>
            <person name="Barry K."/>
            <person name="Grigoriev I.V."/>
            <person name="Favel A."/>
            <person name="Rosso M.N."/>
            <person name="Martin F."/>
        </authorList>
    </citation>
    <scope>NUCLEOTIDE SEQUENCE [LARGE SCALE GENOMIC DNA]</scope>
    <source>
        <strain evidence="2 3">CIRM-BRFM 2984</strain>
    </source>
</reference>
<proteinExistence type="predicted"/>
<dbReference type="Pfam" id="PF00651">
    <property type="entry name" value="BTB"/>
    <property type="match status" value="1"/>
</dbReference>
<name>A0AAW0AIB4_9AGAR</name>
<accession>A0AAW0AIB4</accession>
<protein>
    <recommendedName>
        <fullName evidence="1">BTB domain-containing protein</fullName>
    </recommendedName>
</protein>
<dbReference type="PROSITE" id="PS50097">
    <property type="entry name" value="BTB"/>
    <property type="match status" value="1"/>
</dbReference>
<dbReference type="Gene3D" id="3.30.710.10">
    <property type="entry name" value="Potassium Channel Kv1.1, Chain A"/>
    <property type="match status" value="1"/>
</dbReference>
<dbReference type="CDD" id="cd18186">
    <property type="entry name" value="BTB_POZ_ZBTB_KLHL-like"/>
    <property type="match status" value="1"/>
</dbReference>
<keyword evidence="3" id="KW-1185">Reference proteome</keyword>
<dbReference type="Proteomes" id="UP001362999">
    <property type="component" value="Unassembled WGS sequence"/>
</dbReference>
<evidence type="ECO:0000313" key="3">
    <source>
        <dbReference type="Proteomes" id="UP001362999"/>
    </source>
</evidence>
<gene>
    <name evidence="2" type="ORF">R3P38DRAFT_3014665</name>
</gene>
<evidence type="ECO:0000259" key="1">
    <source>
        <dbReference type="PROSITE" id="PS50097"/>
    </source>
</evidence>
<organism evidence="2 3">
    <name type="scientific">Favolaschia claudopus</name>
    <dbReference type="NCBI Taxonomy" id="2862362"/>
    <lineage>
        <taxon>Eukaryota</taxon>
        <taxon>Fungi</taxon>
        <taxon>Dikarya</taxon>
        <taxon>Basidiomycota</taxon>
        <taxon>Agaricomycotina</taxon>
        <taxon>Agaricomycetes</taxon>
        <taxon>Agaricomycetidae</taxon>
        <taxon>Agaricales</taxon>
        <taxon>Marasmiineae</taxon>
        <taxon>Mycenaceae</taxon>
        <taxon>Favolaschia</taxon>
    </lineage>
</organism>
<dbReference type="InterPro" id="IPR011333">
    <property type="entry name" value="SKP1/BTB/POZ_sf"/>
</dbReference>
<dbReference type="EMBL" id="JAWWNJ010000063">
    <property type="protein sequence ID" value="KAK7012803.1"/>
    <property type="molecule type" value="Genomic_DNA"/>
</dbReference>
<evidence type="ECO:0000313" key="2">
    <source>
        <dbReference type="EMBL" id="KAK7012803.1"/>
    </source>
</evidence>
<dbReference type="PANTHER" id="PTHR47022:SF1">
    <property type="entry name" value="BTB AND MATH DOMAIN-CONTAINING PROTEIN 36-RELATED"/>
    <property type="match status" value="1"/>
</dbReference>
<dbReference type="InterPro" id="IPR000210">
    <property type="entry name" value="BTB/POZ_dom"/>
</dbReference>
<feature type="domain" description="BTB" evidence="1">
    <location>
        <begin position="28"/>
        <end position="93"/>
    </location>
</feature>
<comment type="caution">
    <text evidence="2">The sequence shown here is derived from an EMBL/GenBank/DDBJ whole genome shotgun (WGS) entry which is preliminary data.</text>
</comment>
<dbReference type="AlphaFoldDB" id="A0AAW0AIB4"/>
<dbReference type="PANTHER" id="PTHR47022">
    <property type="entry name" value="BTB AND MATH DOMAIN-CONTAINING PROTEIN 36-RELATED"/>
    <property type="match status" value="1"/>
</dbReference>